<dbReference type="PANTHER" id="PTHR46098:SF1">
    <property type="entry name" value="TRNA (CYTOSINE(38)-C(5))-METHYLTRANSFERASE"/>
    <property type="match status" value="1"/>
</dbReference>
<keyword evidence="2 7" id="KW-0808">Transferase</keyword>
<feature type="active site" evidence="7">
    <location>
        <position position="81"/>
    </location>
</feature>
<dbReference type="Proteomes" id="UP001162480">
    <property type="component" value="Chromosome 7"/>
</dbReference>
<dbReference type="AlphaFoldDB" id="A0AA36B2Z5"/>
<reference evidence="9" key="1">
    <citation type="submission" date="2023-08" db="EMBL/GenBank/DDBJ databases">
        <authorList>
            <person name="Alioto T."/>
            <person name="Alioto T."/>
            <person name="Gomez Garrido J."/>
        </authorList>
    </citation>
    <scope>NUCLEOTIDE SEQUENCE</scope>
</reference>
<dbReference type="PROSITE" id="PS00095">
    <property type="entry name" value="C5_MTASE_2"/>
    <property type="match status" value="1"/>
</dbReference>
<dbReference type="EMBL" id="OX597820">
    <property type="protein sequence ID" value="CAI9726389.1"/>
    <property type="molecule type" value="Genomic_DNA"/>
</dbReference>
<name>A0AA36B2Z5_OCTVU</name>
<keyword evidence="1 7" id="KW-0489">Methyltransferase</keyword>
<dbReference type="EC" id="2.1.1.204" evidence="4"/>
<dbReference type="GO" id="GO:0008168">
    <property type="term" value="F:methyltransferase activity"/>
    <property type="evidence" value="ECO:0007669"/>
    <property type="project" value="UniProtKB-KW"/>
</dbReference>
<organism evidence="9 10">
    <name type="scientific">Octopus vulgaris</name>
    <name type="common">Common octopus</name>
    <dbReference type="NCBI Taxonomy" id="6645"/>
    <lineage>
        <taxon>Eukaryota</taxon>
        <taxon>Metazoa</taxon>
        <taxon>Spiralia</taxon>
        <taxon>Lophotrochozoa</taxon>
        <taxon>Mollusca</taxon>
        <taxon>Cephalopoda</taxon>
        <taxon>Coleoidea</taxon>
        <taxon>Octopodiformes</taxon>
        <taxon>Octopoda</taxon>
        <taxon>Incirrata</taxon>
        <taxon>Octopodidae</taxon>
        <taxon>Octopus</taxon>
    </lineage>
</organism>
<evidence type="ECO:0000256" key="8">
    <source>
        <dbReference type="RuleBase" id="RU000416"/>
    </source>
</evidence>
<keyword evidence="10" id="KW-1185">Reference proteome</keyword>
<dbReference type="InterPro" id="IPR050750">
    <property type="entry name" value="C5-MTase"/>
</dbReference>
<dbReference type="Pfam" id="PF00145">
    <property type="entry name" value="DNA_methylase"/>
    <property type="match status" value="1"/>
</dbReference>
<evidence type="ECO:0000256" key="7">
    <source>
        <dbReference type="PROSITE-ProRule" id="PRU01016"/>
    </source>
</evidence>
<evidence type="ECO:0000313" key="9">
    <source>
        <dbReference type="EMBL" id="CAI9726389.1"/>
    </source>
</evidence>
<evidence type="ECO:0000256" key="2">
    <source>
        <dbReference type="ARBA" id="ARBA00022679"/>
    </source>
</evidence>
<evidence type="ECO:0000256" key="1">
    <source>
        <dbReference type="ARBA" id="ARBA00022603"/>
    </source>
</evidence>
<dbReference type="GO" id="GO:0005634">
    <property type="term" value="C:nucleus"/>
    <property type="evidence" value="ECO:0007669"/>
    <property type="project" value="TreeGrafter"/>
</dbReference>
<evidence type="ECO:0000313" key="10">
    <source>
        <dbReference type="Proteomes" id="UP001162480"/>
    </source>
</evidence>
<dbReference type="InterPro" id="IPR001525">
    <property type="entry name" value="C5_MeTfrase"/>
</dbReference>
<dbReference type="GO" id="GO:0032259">
    <property type="term" value="P:methylation"/>
    <property type="evidence" value="ECO:0007669"/>
    <property type="project" value="UniProtKB-KW"/>
</dbReference>
<proteinExistence type="inferred from homology"/>
<sequence>MNNNTFRVLELYSGIGGMHFALQESNIPHEVVTAIDINPVANKIYSYNFPHTNLLETGIEGLTADWLDRLDFNMVLMSPPCQPFTRVGKRLDTKDSRTRSFLHFLDCLQKMKCPPSFMLLENVKGFEVSETRHLFLKTLKACNYKYQEFIFTPLQFGIPNSRSRYYLVAKKYPGKFYFDLTDELQEELPACSKQWLHHIEPSEDCGETTCLSQDKDINCLLTCKTEKEEIRDFLDYYNKYSTILHQEEFENGISYPNCKALKGFLETNQSKEYYDQFLMPEKYFSLFVILDIVCPHLRKSVCFTKRYGHYIEGAGSMIQMSTDGQSVKDAYDLKMKTQQLKNRKQWSEEEFDVVRKLKLRFFTPREIANLLCFPHTFDFPPETTLRQKYRVLGNSLNVHVVAVLIKLLNQDSNLML</sequence>
<keyword evidence="3 7" id="KW-0949">S-adenosyl-L-methionine</keyword>
<dbReference type="InterPro" id="IPR029063">
    <property type="entry name" value="SAM-dependent_MTases_sf"/>
</dbReference>
<evidence type="ECO:0000256" key="6">
    <source>
        <dbReference type="ARBA" id="ARBA00042810"/>
    </source>
</evidence>
<dbReference type="PRINTS" id="PR00105">
    <property type="entry name" value="C5METTRFRASE"/>
</dbReference>
<gene>
    <name evidence="9" type="ORF">OCTVUL_1B025955</name>
</gene>
<comment type="similarity">
    <text evidence="7 8">Belongs to the class I-like SAM-binding methyltransferase superfamily. C5-methyltransferase family.</text>
</comment>
<evidence type="ECO:0000256" key="3">
    <source>
        <dbReference type="ARBA" id="ARBA00022691"/>
    </source>
</evidence>
<dbReference type="Gene3D" id="3.90.120.10">
    <property type="entry name" value="DNA Methylase, subunit A, domain 2"/>
    <property type="match status" value="1"/>
</dbReference>
<dbReference type="SUPFAM" id="SSF53335">
    <property type="entry name" value="S-adenosyl-L-methionine-dependent methyltransferases"/>
    <property type="match status" value="1"/>
</dbReference>
<dbReference type="PANTHER" id="PTHR46098">
    <property type="entry name" value="TRNA (CYTOSINE(38)-C(5))-METHYLTRANSFERASE"/>
    <property type="match status" value="1"/>
</dbReference>
<dbReference type="InterPro" id="IPR031303">
    <property type="entry name" value="C5_meth_CS"/>
</dbReference>
<protein>
    <recommendedName>
        <fullName evidence="5">tRNA (cytosine(38)-C(5))-methyltransferase</fullName>
        <ecNumber evidence="4">2.1.1.204</ecNumber>
    </recommendedName>
    <alternativeName>
        <fullName evidence="6">DNA (cytosine-5)-methyltransferase-like protein 2</fullName>
    </alternativeName>
</protein>
<evidence type="ECO:0000256" key="4">
    <source>
        <dbReference type="ARBA" id="ARBA00039081"/>
    </source>
</evidence>
<accession>A0AA36B2Z5</accession>
<dbReference type="NCBIfam" id="TIGR00675">
    <property type="entry name" value="dcm"/>
    <property type="match status" value="1"/>
</dbReference>
<evidence type="ECO:0000256" key="5">
    <source>
        <dbReference type="ARBA" id="ARBA00039681"/>
    </source>
</evidence>
<dbReference type="PROSITE" id="PS51679">
    <property type="entry name" value="SAM_MT_C5"/>
    <property type="match status" value="1"/>
</dbReference>
<dbReference type="Gene3D" id="3.40.50.150">
    <property type="entry name" value="Vaccinia Virus protein VP39"/>
    <property type="match status" value="1"/>
</dbReference>